<keyword evidence="3 7" id="KW-0813">Transport</keyword>
<feature type="transmembrane region" description="Helical" evidence="9">
    <location>
        <begin position="174"/>
        <end position="194"/>
    </location>
</feature>
<dbReference type="GO" id="GO:0016020">
    <property type="term" value="C:membrane"/>
    <property type="evidence" value="ECO:0007669"/>
    <property type="project" value="UniProtKB-SubCell"/>
</dbReference>
<feature type="transmembrane region" description="Helical" evidence="9">
    <location>
        <begin position="206"/>
        <end position="224"/>
    </location>
</feature>
<evidence type="ECO:0000259" key="10">
    <source>
        <dbReference type="PROSITE" id="PS50850"/>
    </source>
</evidence>
<dbReference type="PRINTS" id="PR00171">
    <property type="entry name" value="SUGRTRNSPORT"/>
</dbReference>
<dbReference type="InterPro" id="IPR005828">
    <property type="entry name" value="MFS_sugar_transport-like"/>
</dbReference>
<evidence type="ECO:0000256" key="4">
    <source>
        <dbReference type="ARBA" id="ARBA00022692"/>
    </source>
</evidence>
<keyword evidence="4 9" id="KW-0812">Transmembrane</keyword>
<dbReference type="Proteomes" id="UP000281245">
    <property type="component" value="Unassembled WGS sequence"/>
</dbReference>
<sequence>MALAWSSAPIITMDEKIDAHSSSGKDSGEREKADAFEKREDTARGIFDFDEHQTLSGKFENPLSGIPKYKLFEDVERFCQENNMMDKVEMMKKGALVSQAPNHAKYIEELDDGDHAVLEYEKNYKWRQPWALYFLTVMCSLGAATQGMDESCNAGAVAYWPEQLGVSQLSNATYIEGLIVGAPYLACAVLGCWLNEPLNRYFARRGTIWISCFVAAAASIWEAFTYSKWQLFAARFVLGLGIGAKSSTIPVYAAECAPAPIRGALVMQWQVWTAFGIMLGNIMGVAFYSLPEDVAWRYMLASSFVPPVFVMLQVYFCPESPRWLLQNNKVDKAYRSFRRIRNSELEACRDLFYTYVGVELERKVNKGKNFFTMFWELFSVPRNARATMASWIIMFGQQFCGVNVIAYYAVTIFVEGGYTRPQALLFAMGTGILNWVFALPAFFTIDTFGRRFLLLVTFPFLCITLLWTGMSFFIGTTNANGECETNCTARTAMITTGMYLYEVFYSPGMGPVPFSYSAEVFPIQVRDVGMASATAVLWGFNFILSFSWPPLVEAFTPQGAFGWYAAWCAILWCLVLLFFPETKELTLEELDAVFNVPTHKQMARGLKEPGFWIQKGIFRRDVDLAPLVDIQDLRGTREDGHKIGGS</sequence>
<feature type="transmembrane region" description="Helical" evidence="9">
    <location>
        <begin position="130"/>
        <end position="148"/>
    </location>
</feature>
<evidence type="ECO:0000256" key="6">
    <source>
        <dbReference type="ARBA" id="ARBA00023136"/>
    </source>
</evidence>
<dbReference type="PANTHER" id="PTHR48020:SF17">
    <property type="entry name" value="SUGAR TRANSPORTER, PUTATIVE (AFU_ORTHOLOGUE AFUA_8G06870)-RELATED"/>
    <property type="match status" value="1"/>
</dbReference>
<reference evidence="11 12" key="1">
    <citation type="journal article" date="2018" name="BMC Genomics">
        <title>Genomic evidence for intraspecific hybridization in a clonal and extremely halotolerant yeast.</title>
        <authorList>
            <person name="Gostincar C."/>
            <person name="Stajich J.E."/>
            <person name="Zupancic J."/>
            <person name="Zalar P."/>
            <person name="Gunde-Cimerman N."/>
        </authorList>
    </citation>
    <scope>NUCLEOTIDE SEQUENCE [LARGE SCALE GENOMIC DNA]</scope>
    <source>
        <strain evidence="11 12">EXF-6656</strain>
    </source>
</reference>
<dbReference type="OrthoDB" id="5290825at2759"/>
<dbReference type="Pfam" id="PF00083">
    <property type="entry name" value="Sugar_tr"/>
    <property type="match status" value="1"/>
</dbReference>
<evidence type="ECO:0000256" key="7">
    <source>
        <dbReference type="RuleBase" id="RU003346"/>
    </source>
</evidence>
<dbReference type="GO" id="GO:0015798">
    <property type="term" value="P:myo-inositol transport"/>
    <property type="evidence" value="ECO:0007669"/>
    <property type="project" value="UniProtKB-ARBA"/>
</dbReference>
<evidence type="ECO:0000256" key="8">
    <source>
        <dbReference type="SAM" id="MobiDB-lite"/>
    </source>
</evidence>
<protein>
    <recommendedName>
        <fullName evidence="10">Major facilitator superfamily (MFS) profile domain-containing protein</fullName>
    </recommendedName>
</protein>
<feature type="transmembrane region" description="Helical" evidence="9">
    <location>
        <begin position="269"/>
        <end position="290"/>
    </location>
</feature>
<dbReference type="InterPro" id="IPR036259">
    <property type="entry name" value="MFS_trans_sf"/>
</dbReference>
<dbReference type="FunFam" id="1.20.1250.20:FF:000474">
    <property type="entry name" value="Sugar transporter, putative"/>
    <property type="match status" value="1"/>
</dbReference>
<dbReference type="GO" id="GO:0015791">
    <property type="term" value="P:polyol transmembrane transport"/>
    <property type="evidence" value="ECO:0007669"/>
    <property type="project" value="UniProtKB-ARBA"/>
</dbReference>
<feature type="compositionally biased region" description="Basic and acidic residues" evidence="8">
    <location>
        <begin position="26"/>
        <end position="37"/>
    </location>
</feature>
<feature type="transmembrane region" description="Helical" evidence="9">
    <location>
        <begin position="560"/>
        <end position="579"/>
    </location>
</feature>
<evidence type="ECO:0000256" key="5">
    <source>
        <dbReference type="ARBA" id="ARBA00022989"/>
    </source>
</evidence>
<organism evidence="11 12">
    <name type="scientific">Hortaea werneckii</name>
    <name type="common">Black yeast</name>
    <name type="synonym">Cladosporium werneckii</name>
    <dbReference type="NCBI Taxonomy" id="91943"/>
    <lineage>
        <taxon>Eukaryota</taxon>
        <taxon>Fungi</taxon>
        <taxon>Dikarya</taxon>
        <taxon>Ascomycota</taxon>
        <taxon>Pezizomycotina</taxon>
        <taxon>Dothideomycetes</taxon>
        <taxon>Dothideomycetidae</taxon>
        <taxon>Mycosphaerellales</taxon>
        <taxon>Teratosphaeriaceae</taxon>
        <taxon>Hortaea</taxon>
    </lineage>
</organism>
<dbReference type="InterPro" id="IPR003663">
    <property type="entry name" value="Sugar/inositol_transpt"/>
</dbReference>
<evidence type="ECO:0000256" key="9">
    <source>
        <dbReference type="SAM" id="Phobius"/>
    </source>
</evidence>
<dbReference type="Gene3D" id="1.20.1250.20">
    <property type="entry name" value="MFS general substrate transporter like domains"/>
    <property type="match status" value="1"/>
</dbReference>
<feature type="transmembrane region" description="Helical" evidence="9">
    <location>
        <begin position="528"/>
        <end position="548"/>
    </location>
</feature>
<dbReference type="AlphaFoldDB" id="A0A3M6X2Z7"/>
<keyword evidence="6 9" id="KW-0472">Membrane</keyword>
<feature type="domain" description="Major facilitator superfamily (MFS) profile" evidence="10">
    <location>
        <begin position="135"/>
        <end position="583"/>
    </location>
</feature>
<dbReference type="VEuPathDB" id="FungiDB:BTJ68_06237"/>
<dbReference type="InterPro" id="IPR050814">
    <property type="entry name" value="Myo-inositol_Transporter"/>
</dbReference>
<keyword evidence="5 9" id="KW-1133">Transmembrane helix</keyword>
<dbReference type="PANTHER" id="PTHR48020">
    <property type="entry name" value="PROTON MYO-INOSITOL COTRANSPORTER"/>
    <property type="match status" value="1"/>
</dbReference>
<comment type="subcellular location">
    <subcellularLocation>
        <location evidence="1">Membrane</location>
        <topology evidence="1">Multi-pass membrane protein</topology>
    </subcellularLocation>
</comment>
<evidence type="ECO:0000256" key="1">
    <source>
        <dbReference type="ARBA" id="ARBA00004141"/>
    </source>
</evidence>
<dbReference type="SUPFAM" id="SSF103473">
    <property type="entry name" value="MFS general substrate transporter"/>
    <property type="match status" value="1"/>
</dbReference>
<feature type="transmembrane region" description="Helical" evidence="9">
    <location>
        <begin position="498"/>
        <end position="516"/>
    </location>
</feature>
<comment type="caution">
    <text evidence="11">The sequence shown here is derived from an EMBL/GenBank/DDBJ whole genome shotgun (WGS) entry which is preliminary data.</text>
</comment>
<dbReference type="PROSITE" id="PS50850">
    <property type="entry name" value="MFS"/>
    <property type="match status" value="1"/>
</dbReference>
<feature type="transmembrane region" description="Helical" evidence="9">
    <location>
        <begin position="391"/>
        <end position="410"/>
    </location>
</feature>
<evidence type="ECO:0000313" key="12">
    <source>
        <dbReference type="Proteomes" id="UP000281245"/>
    </source>
</evidence>
<dbReference type="GO" id="GO:0022857">
    <property type="term" value="F:transmembrane transporter activity"/>
    <property type="evidence" value="ECO:0007669"/>
    <property type="project" value="InterPro"/>
</dbReference>
<proteinExistence type="inferred from homology"/>
<evidence type="ECO:0000256" key="3">
    <source>
        <dbReference type="ARBA" id="ARBA00022448"/>
    </source>
</evidence>
<evidence type="ECO:0000313" key="11">
    <source>
        <dbReference type="EMBL" id="RMX85009.1"/>
    </source>
</evidence>
<feature type="transmembrane region" description="Helical" evidence="9">
    <location>
        <begin position="452"/>
        <end position="474"/>
    </location>
</feature>
<feature type="transmembrane region" description="Helical" evidence="9">
    <location>
        <begin position="422"/>
        <end position="445"/>
    </location>
</feature>
<dbReference type="InterPro" id="IPR005829">
    <property type="entry name" value="Sugar_transporter_CS"/>
</dbReference>
<comment type="similarity">
    <text evidence="2 7">Belongs to the major facilitator superfamily. Sugar transporter (TC 2.A.1.1) family.</text>
</comment>
<feature type="region of interest" description="Disordered" evidence="8">
    <location>
        <begin position="15"/>
        <end position="37"/>
    </location>
</feature>
<dbReference type="NCBIfam" id="TIGR00879">
    <property type="entry name" value="SP"/>
    <property type="match status" value="1"/>
</dbReference>
<evidence type="ECO:0000256" key="2">
    <source>
        <dbReference type="ARBA" id="ARBA00010992"/>
    </source>
</evidence>
<gene>
    <name evidence="11" type="ORF">D0869_04144</name>
</gene>
<name>A0A3M6X2Z7_HORWE</name>
<dbReference type="PROSITE" id="PS00217">
    <property type="entry name" value="SUGAR_TRANSPORT_2"/>
    <property type="match status" value="1"/>
</dbReference>
<dbReference type="EMBL" id="QWIJ01000247">
    <property type="protein sequence ID" value="RMX85009.1"/>
    <property type="molecule type" value="Genomic_DNA"/>
</dbReference>
<dbReference type="InterPro" id="IPR020846">
    <property type="entry name" value="MFS_dom"/>
</dbReference>
<accession>A0A3M6X2Z7</accession>